<dbReference type="GO" id="GO:0006887">
    <property type="term" value="P:exocytosis"/>
    <property type="evidence" value="ECO:0007669"/>
    <property type="project" value="UniProtKB-KW"/>
</dbReference>
<evidence type="ECO:0000259" key="5">
    <source>
        <dbReference type="Pfam" id="PF03081"/>
    </source>
</evidence>
<comment type="caution">
    <text evidence="6">The sequence shown here is derived from an EMBL/GenBank/DDBJ whole genome shotgun (WGS) entry which is preliminary data.</text>
</comment>
<comment type="function">
    <text evidence="3">Component of the exocyst complex.</text>
</comment>
<keyword evidence="2 3" id="KW-0813">Transport</keyword>
<reference evidence="6" key="1">
    <citation type="journal article" date="2019" name="Sci. Rep.">
        <title>Draft genome of Tanacetum cinerariifolium, the natural source of mosquito coil.</title>
        <authorList>
            <person name="Yamashiro T."/>
            <person name="Shiraishi A."/>
            <person name="Satake H."/>
            <person name="Nakayama K."/>
        </authorList>
    </citation>
    <scope>NUCLEOTIDE SEQUENCE</scope>
</reference>
<dbReference type="GO" id="GO:0015031">
    <property type="term" value="P:protein transport"/>
    <property type="evidence" value="ECO:0007669"/>
    <property type="project" value="UniProtKB-KW"/>
</dbReference>
<protein>
    <recommendedName>
        <fullName evidence="3">Exocyst subunit Exo70 family protein</fullName>
    </recommendedName>
</protein>
<dbReference type="Gene3D" id="1.20.1280.170">
    <property type="entry name" value="Exocyst complex component Exo70"/>
    <property type="match status" value="1"/>
</dbReference>
<evidence type="ECO:0000256" key="1">
    <source>
        <dbReference type="ARBA" id="ARBA00006756"/>
    </source>
</evidence>
<dbReference type="PANTHER" id="PTHR12542">
    <property type="entry name" value="EXOCYST COMPLEX PROTEIN EXO70"/>
    <property type="match status" value="1"/>
</dbReference>
<comment type="similarity">
    <text evidence="1 3">Belongs to the EXO70 family.</text>
</comment>
<evidence type="ECO:0000256" key="2">
    <source>
        <dbReference type="ARBA" id="ARBA00022448"/>
    </source>
</evidence>
<keyword evidence="4" id="KW-0472">Membrane</keyword>
<dbReference type="AlphaFoldDB" id="A0A6L2JYP5"/>
<dbReference type="InterPro" id="IPR016159">
    <property type="entry name" value="Cullin_repeat-like_dom_sf"/>
</dbReference>
<keyword evidence="4" id="KW-1133">Transmembrane helix</keyword>
<evidence type="ECO:0000313" key="6">
    <source>
        <dbReference type="EMBL" id="GEU42231.1"/>
    </source>
</evidence>
<accession>A0A6L2JYP5</accession>
<proteinExistence type="inferred from homology"/>
<dbReference type="Pfam" id="PF03081">
    <property type="entry name" value="Exo70_C"/>
    <property type="match status" value="1"/>
</dbReference>
<sequence>MGDPWVRKRSSNLRSYHTNYKHETWTKLLQCLSHEGLSANGKVMKPVLKERFKSFNAMLDEIHRTQTTWVVSDKQLHIGYSDPILSVVYAEVQLGVYSKNRPESRLAEKKRKIYEMCSIIPRPRQRKFNDLQLRGKERMSKMLSSDAAYSNGDVDIVSKEMVTYLQCVLYAIIIIIIIIKKKTNKDGGDEFNNVKTDGGLLKKMCDRKTKSVFIEEKNVFVKEKRMFLSKRKNVSSKRNNVFVEEKRMLPSKKMNISSKRKNVFVEEKRMLSSKIK</sequence>
<keyword evidence="3" id="KW-0268">Exocytosis</keyword>
<organism evidence="6">
    <name type="scientific">Tanacetum cinerariifolium</name>
    <name type="common">Dalmatian daisy</name>
    <name type="synonym">Chrysanthemum cinerariifolium</name>
    <dbReference type="NCBI Taxonomy" id="118510"/>
    <lineage>
        <taxon>Eukaryota</taxon>
        <taxon>Viridiplantae</taxon>
        <taxon>Streptophyta</taxon>
        <taxon>Embryophyta</taxon>
        <taxon>Tracheophyta</taxon>
        <taxon>Spermatophyta</taxon>
        <taxon>Magnoliopsida</taxon>
        <taxon>eudicotyledons</taxon>
        <taxon>Gunneridae</taxon>
        <taxon>Pentapetalae</taxon>
        <taxon>asterids</taxon>
        <taxon>campanulids</taxon>
        <taxon>Asterales</taxon>
        <taxon>Asteraceae</taxon>
        <taxon>Asteroideae</taxon>
        <taxon>Anthemideae</taxon>
        <taxon>Anthemidinae</taxon>
        <taxon>Tanacetum</taxon>
    </lineage>
</organism>
<name>A0A6L2JYP5_TANCI</name>
<dbReference type="InterPro" id="IPR046364">
    <property type="entry name" value="Exo70_C"/>
</dbReference>
<feature type="domain" description="Exocyst complex subunit Exo70 C-terminal" evidence="5">
    <location>
        <begin position="1"/>
        <end position="76"/>
    </location>
</feature>
<dbReference type="PANTHER" id="PTHR12542:SF127">
    <property type="entry name" value="EXOCYST COMPLEX COMPONENT EXO70C1"/>
    <property type="match status" value="1"/>
</dbReference>
<keyword evidence="3" id="KW-0653">Protein transport</keyword>
<dbReference type="GO" id="GO:0005546">
    <property type="term" value="F:phosphatidylinositol-4,5-bisphosphate binding"/>
    <property type="evidence" value="ECO:0007669"/>
    <property type="project" value="InterPro"/>
</dbReference>
<dbReference type="EMBL" id="BKCJ010001542">
    <property type="protein sequence ID" value="GEU42231.1"/>
    <property type="molecule type" value="Genomic_DNA"/>
</dbReference>
<feature type="transmembrane region" description="Helical" evidence="4">
    <location>
        <begin position="161"/>
        <end position="179"/>
    </location>
</feature>
<evidence type="ECO:0000256" key="3">
    <source>
        <dbReference type="RuleBase" id="RU365026"/>
    </source>
</evidence>
<dbReference type="SUPFAM" id="SSF74788">
    <property type="entry name" value="Cullin repeat-like"/>
    <property type="match status" value="1"/>
</dbReference>
<gene>
    <name evidence="6" type="ORF">Tci_014209</name>
</gene>
<evidence type="ECO:0000256" key="4">
    <source>
        <dbReference type="SAM" id="Phobius"/>
    </source>
</evidence>
<dbReference type="InterPro" id="IPR004140">
    <property type="entry name" value="Exo70"/>
</dbReference>
<keyword evidence="4" id="KW-0812">Transmembrane</keyword>
<dbReference type="GO" id="GO:0000145">
    <property type="term" value="C:exocyst"/>
    <property type="evidence" value="ECO:0007669"/>
    <property type="project" value="InterPro"/>
</dbReference>